<dbReference type="SUPFAM" id="SSF110324">
    <property type="entry name" value="Ribosomal L27 protein-like"/>
    <property type="match status" value="1"/>
</dbReference>
<comment type="similarity">
    <text evidence="1">Belongs to the bacterial ribosomal protein bL27 family.</text>
</comment>
<name>A0A1G1WMX3_9BACT</name>
<feature type="region of interest" description="Disordered" evidence="6">
    <location>
        <begin position="1"/>
        <end position="20"/>
    </location>
</feature>
<dbReference type="GO" id="GO:0003735">
    <property type="term" value="F:structural constituent of ribosome"/>
    <property type="evidence" value="ECO:0007669"/>
    <property type="project" value="InterPro"/>
</dbReference>
<dbReference type="PANTHER" id="PTHR15893:SF0">
    <property type="entry name" value="LARGE RIBOSOMAL SUBUNIT PROTEIN BL27M"/>
    <property type="match status" value="1"/>
</dbReference>
<evidence type="ECO:0000313" key="7">
    <source>
        <dbReference type="EMBL" id="OGY29039.1"/>
    </source>
</evidence>
<dbReference type="PRINTS" id="PR00063">
    <property type="entry name" value="RIBOSOMALL27"/>
</dbReference>
<organism evidence="7 8">
    <name type="scientific">Candidatus Woykebacteria bacterium RIFCSPHIGHO2_02_FULL_43_16b</name>
    <dbReference type="NCBI Taxonomy" id="1802601"/>
    <lineage>
        <taxon>Bacteria</taxon>
        <taxon>Candidatus Woykeibacteriota</taxon>
    </lineage>
</organism>
<dbReference type="Gene3D" id="2.40.50.100">
    <property type="match status" value="1"/>
</dbReference>
<evidence type="ECO:0000313" key="8">
    <source>
        <dbReference type="Proteomes" id="UP000177821"/>
    </source>
</evidence>
<gene>
    <name evidence="7" type="ORF">A3J50_03475</name>
</gene>
<sequence length="88" mass="9312">MAKKKAAGSKARQGTNLRGKRLGLKVSGGASVLPGSIIVRQRGTLIHPGDNVGMGRDFTLYAKSAGVLNFRKKLGRKFVDISTSDKGN</sequence>
<evidence type="ECO:0000256" key="3">
    <source>
        <dbReference type="ARBA" id="ARBA00023274"/>
    </source>
</evidence>
<dbReference type="Pfam" id="PF01016">
    <property type="entry name" value="Ribosomal_L27"/>
    <property type="match status" value="1"/>
</dbReference>
<dbReference type="AlphaFoldDB" id="A0A1G1WMX3"/>
<protein>
    <recommendedName>
        <fullName evidence="4">Large ribosomal subunit protein bL27</fullName>
    </recommendedName>
    <alternativeName>
        <fullName evidence="5">50S ribosomal protein L27</fullName>
    </alternativeName>
</protein>
<evidence type="ECO:0000256" key="1">
    <source>
        <dbReference type="ARBA" id="ARBA00010797"/>
    </source>
</evidence>
<comment type="caution">
    <text evidence="7">The sequence shown here is derived from an EMBL/GenBank/DDBJ whole genome shotgun (WGS) entry which is preliminary data.</text>
</comment>
<dbReference type="Proteomes" id="UP000177821">
    <property type="component" value="Unassembled WGS sequence"/>
</dbReference>
<evidence type="ECO:0000256" key="5">
    <source>
        <dbReference type="ARBA" id="ARBA00035477"/>
    </source>
</evidence>
<keyword evidence="2 7" id="KW-0689">Ribosomal protein</keyword>
<dbReference type="GO" id="GO:0022625">
    <property type="term" value="C:cytosolic large ribosomal subunit"/>
    <property type="evidence" value="ECO:0007669"/>
    <property type="project" value="TreeGrafter"/>
</dbReference>
<evidence type="ECO:0000256" key="4">
    <source>
        <dbReference type="ARBA" id="ARBA00035175"/>
    </source>
</evidence>
<dbReference type="InterPro" id="IPR001684">
    <property type="entry name" value="Ribosomal_bL27"/>
</dbReference>
<evidence type="ECO:0000256" key="2">
    <source>
        <dbReference type="ARBA" id="ARBA00022980"/>
    </source>
</evidence>
<reference evidence="7 8" key="1">
    <citation type="journal article" date="2016" name="Nat. Commun.">
        <title>Thousands of microbial genomes shed light on interconnected biogeochemical processes in an aquifer system.</title>
        <authorList>
            <person name="Anantharaman K."/>
            <person name="Brown C.T."/>
            <person name="Hug L.A."/>
            <person name="Sharon I."/>
            <person name="Castelle C.J."/>
            <person name="Probst A.J."/>
            <person name="Thomas B.C."/>
            <person name="Singh A."/>
            <person name="Wilkins M.J."/>
            <person name="Karaoz U."/>
            <person name="Brodie E.L."/>
            <person name="Williams K.H."/>
            <person name="Hubbard S.S."/>
            <person name="Banfield J.F."/>
        </authorList>
    </citation>
    <scope>NUCLEOTIDE SEQUENCE [LARGE SCALE GENOMIC DNA]</scope>
</reference>
<dbReference type="EMBL" id="MHCX01000036">
    <property type="protein sequence ID" value="OGY29039.1"/>
    <property type="molecule type" value="Genomic_DNA"/>
</dbReference>
<evidence type="ECO:0000256" key="6">
    <source>
        <dbReference type="SAM" id="MobiDB-lite"/>
    </source>
</evidence>
<proteinExistence type="inferred from homology"/>
<accession>A0A1G1WMX3</accession>
<dbReference type="PANTHER" id="PTHR15893">
    <property type="entry name" value="RIBOSOMAL PROTEIN L27"/>
    <property type="match status" value="1"/>
</dbReference>
<dbReference type="GO" id="GO:0006412">
    <property type="term" value="P:translation"/>
    <property type="evidence" value="ECO:0007669"/>
    <property type="project" value="InterPro"/>
</dbReference>
<dbReference type="PROSITE" id="PS00831">
    <property type="entry name" value="RIBOSOMAL_L27"/>
    <property type="match status" value="1"/>
</dbReference>
<dbReference type="InterPro" id="IPR018261">
    <property type="entry name" value="Ribosomal_bL27_CS"/>
</dbReference>
<keyword evidence="3" id="KW-0687">Ribonucleoprotein</keyword>